<feature type="coiled-coil region" evidence="1">
    <location>
        <begin position="233"/>
        <end position="260"/>
    </location>
</feature>
<keyword evidence="1" id="KW-0175">Coiled coil</keyword>
<feature type="region of interest" description="Disordered" evidence="2">
    <location>
        <begin position="142"/>
        <end position="177"/>
    </location>
</feature>
<dbReference type="PANTHER" id="PTHR47853:SF1">
    <property type="entry name" value="EXPRESSED PROTEIN"/>
    <property type="match status" value="1"/>
</dbReference>
<evidence type="ECO:0000313" key="4">
    <source>
        <dbReference type="Proteomes" id="UP001497457"/>
    </source>
</evidence>
<accession>A0ABC9BQZ7</accession>
<sequence length="307" mass="33021">MALRRLKPLLCAFEYIDAAIEAADAAPGSRDAFRSGRERIVGMVCDVAEDDEGGGEKAEALCALLDEAMTAALTTLREVPAEKIALEAGDLVGAVGELMREHPSERVRGLAGDVARGWRVAVTAEVDRARVRAAMVLDGILATPPPPPLQDDTAPAAGSETKLKTKTADEQPRPRNGRHVRTVECYAPLSKTRSDPIFSSSHAKPSADRGAPAILTVQPKKKPSVAVCNVAEEEKLQATKRKLQERYQEAEDAKRRRTIQVIKPPRPPTGTTGQRQRNAQPGMRARVPASCAAERVLAKSCSLGTRV</sequence>
<dbReference type="Proteomes" id="UP001497457">
    <property type="component" value="Chromosome 27b"/>
</dbReference>
<feature type="region of interest" description="Disordered" evidence="2">
    <location>
        <begin position="262"/>
        <end position="286"/>
    </location>
</feature>
<dbReference type="EMBL" id="OZ075137">
    <property type="protein sequence ID" value="CAL5006255.1"/>
    <property type="molecule type" value="Genomic_DNA"/>
</dbReference>
<dbReference type="AlphaFoldDB" id="A0ABC9BQZ7"/>
<evidence type="ECO:0000256" key="1">
    <source>
        <dbReference type="SAM" id="Coils"/>
    </source>
</evidence>
<protein>
    <recommendedName>
        <fullName evidence="5">TFIIS N-terminal domain-containing protein</fullName>
    </recommendedName>
</protein>
<name>A0ABC9BQZ7_9POAL</name>
<keyword evidence="4" id="KW-1185">Reference proteome</keyword>
<gene>
    <name evidence="3" type="ORF">URODEC1_LOCUS67952</name>
</gene>
<dbReference type="PANTHER" id="PTHR47853">
    <property type="entry name" value="EXPRESSED PROTEIN"/>
    <property type="match status" value="1"/>
</dbReference>
<evidence type="ECO:0000256" key="2">
    <source>
        <dbReference type="SAM" id="MobiDB-lite"/>
    </source>
</evidence>
<proteinExistence type="predicted"/>
<organism evidence="3 4">
    <name type="scientific">Urochloa decumbens</name>
    <dbReference type="NCBI Taxonomy" id="240449"/>
    <lineage>
        <taxon>Eukaryota</taxon>
        <taxon>Viridiplantae</taxon>
        <taxon>Streptophyta</taxon>
        <taxon>Embryophyta</taxon>
        <taxon>Tracheophyta</taxon>
        <taxon>Spermatophyta</taxon>
        <taxon>Magnoliopsida</taxon>
        <taxon>Liliopsida</taxon>
        <taxon>Poales</taxon>
        <taxon>Poaceae</taxon>
        <taxon>PACMAD clade</taxon>
        <taxon>Panicoideae</taxon>
        <taxon>Panicodae</taxon>
        <taxon>Paniceae</taxon>
        <taxon>Melinidinae</taxon>
        <taxon>Urochloa</taxon>
    </lineage>
</organism>
<reference evidence="3" key="1">
    <citation type="submission" date="2024-10" db="EMBL/GenBank/DDBJ databases">
        <authorList>
            <person name="Ryan C."/>
        </authorList>
    </citation>
    <scope>NUCLEOTIDE SEQUENCE [LARGE SCALE GENOMIC DNA]</scope>
</reference>
<feature type="compositionally biased region" description="Basic and acidic residues" evidence="2">
    <location>
        <begin position="161"/>
        <end position="173"/>
    </location>
</feature>
<evidence type="ECO:0000313" key="3">
    <source>
        <dbReference type="EMBL" id="CAL5006255.1"/>
    </source>
</evidence>
<evidence type="ECO:0008006" key="5">
    <source>
        <dbReference type="Google" id="ProtNLM"/>
    </source>
</evidence>